<organism evidence="1 2">
    <name type="scientific">Pinibacter aurantiacus</name>
    <dbReference type="NCBI Taxonomy" id="2851599"/>
    <lineage>
        <taxon>Bacteria</taxon>
        <taxon>Pseudomonadati</taxon>
        <taxon>Bacteroidota</taxon>
        <taxon>Chitinophagia</taxon>
        <taxon>Chitinophagales</taxon>
        <taxon>Chitinophagaceae</taxon>
        <taxon>Pinibacter</taxon>
    </lineage>
</organism>
<evidence type="ECO:0000313" key="1">
    <source>
        <dbReference type="EMBL" id="MBV4355626.1"/>
    </source>
</evidence>
<dbReference type="CDD" id="cd00657">
    <property type="entry name" value="Ferritin_like"/>
    <property type="match status" value="1"/>
</dbReference>
<accession>A0A9E2S4A3</accession>
<dbReference type="Pfam" id="PF13668">
    <property type="entry name" value="Ferritin_2"/>
    <property type="match status" value="1"/>
</dbReference>
<dbReference type="Proteomes" id="UP000812270">
    <property type="component" value="Unassembled WGS sequence"/>
</dbReference>
<reference evidence="1" key="1">
    <citation type="submission" date="2021-06" db="EMBL/GenBank/DDBJ databases">
        <authorList>
            <person name="Huq M.A."/>
        </authorList>
    </citation>
    <scope>NUCLEOTIDE SEQUENCE</scope>
    <source>
        <strain evidence="1">MAH-26</strain>
    </source>
</reference>
<dbReference type="EMBL" id="JAHSPG010000001">
    <property type="protein sequence ID" value="MBV4355626.1"/>
    <property type="molecule type" value="Genomic_DNA"/>
</dbReference>
<name>A0A9E2S4A3_9BACT</name>
<keyword evidence="2" id="KW-1185">Reference proteome</keyword>
<protein>
    <submittedName>
        <fullName evidence="1">Ferritin-like domain-containing protein</fullName>
    </submittedName>
</protein>
<gene>
    <name evidence="1" type="ORF">KTO63_00610</name>
</gene>
<dbReference type="AlphaFoldDB" id="A0A9E2S4A3"/>
<sequence>MKETNDEGAVQKILTTQLNRKTFLKYSAIAGSTMAIGLEACHKDDNPSMSNGTVDVGSGDTGILNFAYALEQLEAAFYIQVNASMYSGATNEEKQILADIMNHEIAHRDFFKAALGSSAIMQLQVDFSKIDFTSRASVLATAKALEDTGVSAYNGAGQYITNGDYLTLAGKIVSVEARHAAAIRDLLNPKSASFAGDDVVDPTTGLDFSRTPNAGNPSIVATANTFLKTKISATKLP</sequence>
<comment type="caution">
    <text evidence="1">The sequence shown here is derived from an EMBL/GenBank/DDBJ whole genome shotgun (WGS) entry which is preliminary data.</text>
</comment>
<proteinExistence type="predicted"/>
<dbReference type="RefSeq" id="WP_217789178.1">
    <property type="nucleotide sequence ID" value="NZ_JAHSPG010000001.1"/>
</dbReference>
<evidence type="ECO:0000313" key="2">
    <source>
        <dbReference type="Proteomes" id="UP000812270"/>
    </source>
</evidence>